<organism evidence="1 2">
    <name type="scientific">Urochloa decumbens</name>
    <dbReference type="NCBI Taxonomy" id="240449"/>
    <lineage>
        <taxon>Eukaryota</taxon>
        <taxon>Viridiplantae</taxon>
        <taxon>Streptophyta</taxon>
        <taxon>Embryophyta</taxon>
        <taxon>Tracheophyta</taxon>
        <taxon>Spermatophyta</taxon>
        <taxon>Magnoliopsida</taxon>
        <taxon>Liliopsida</taxon>
        <taxon>Poales</taxon>
        <taxon>Poaceae</taxon>
        <taxon>PACMAD clade</taxon>
        <taxon>Panicoideae</taxon>
        <taxon>Panicodae</taxon>
        <taxon>Paniceae</taxon>
        <taxon>Melinidinae</taxon>
        <taxon>Urochloa</taxon>
    </lineage>
</organism>
<name>A0ABC8VZ76_9POAL</name>
<dbReference type="EMBL" id="OZ075121">
    <property type="protein sequence ID" value="CAL4899280.1"/>
    <property type="molecule type" value="Genomic_DNA"/>
</dbReference>
<evidence type="ECO:0000313" key="1">
    <source>
        <dbReference type="EMBL" id="CAL4899280.1"/>
    </source>
</evidence>
<keyword evidence="2" id="KW-1185">Reference proteome</keyword>
<evidence type="ECO:0000313" key="2">
    <source>
        <dbReference type="Proteomes" id="UP001497457"/>
    </source>
</evidence>
<accession>A0ABC8VZ76</accession>
<dbReference type="Proteomes" id="UP001497457">
    <property type="component" value="Chromosome 11b"/>
</dbReference>
<dbReference type="AlphaFoldDB" id="A0ABC8VZ76"/>
<reference evidence="2" key="1">
    <citation type="submission" date="2024-06" db="EMBL/GenBank/DDBJ databases">
        <authorList>
            <person name="Ryan C."/>
        </authorList>
    </citation>
    <scope>NUCLEOTIDE SEQUENCE [LARGE SCALE GENOMIC DNA]</scope>
</reference>
<gene>
    <name evidence="1" type="ORF">URODEC1_LOCUS8142</name>
</gene>
<sequence length="302" mass="33702">MHGEVNQGNPNVNQNWQHDLAGAAQAVQEDAGINNEQMQDIQHELADNVNVPADDWPQWQPMNQEDDNMDWDNNQANVAQQQQQQESITFDQSGSTAEYLRAHGPDIVLNIEDILKGSAMPRALHLPICVDKVSLTSGHIQSANCQASSNPNLAIVPFMPSLHAVLITIWANSQNRDPEVLEQQHVALPEPVSLDNEDTPLVASAVRSSTRLNKDKEGFKDVQHIELEDNRRKKRRVWREVTITPKEAALLLDNPPKPIDDEYPGEILAETLKGWGIDCNVASEKLTEEALNAEVRNDMATE</sequence>
<protein>
    <submittedName>
        <fullName evidence="1">Uncharacterized protein</fullName>
    </submittedName>
</protein>
<reference evidence="1 2" key="2">
    <citation type="submission" date="2024-10" db="EMBL/GenBank/DDBJ databases">
        <authorList>
            <person name="Ryan C."/>
        </authorList>
    </citation>
    <scope>NUCLEOTIDE SEQUENCE [LARGE SCALE GENOMIC DNA]</scope>
</reference>
<proteinExistence type="predicted"/>